<dbReference type="InterPro" id="IPR043502">
    <property type="entry name" value="DNA/RNA_pol_sf"/>
</dbReference>
<proteinExistence type="inferred from homology"/>
<dbReference type="GO" id="GO:0003887">
    <property type="term" value="F:DNA-directed DNA polymerase activity"/>
    <property type="evidence" value="ECO:0007669"/>
    <property type="project" value="UniProtKB-UniRule"/>
</dbReference>
<organism evidence="6 7">
    <name type="scientific">Allobranchiibius huperziae</name>
    <dbReference type="NCBI Taxonomy" id="1874116"/>
    <lineage>
        <taxon>Bacteria</taxon>
        <taxon>Bacillati</taxon>
        <taxon>Actinomycetota</taxon>
        <taxon>Actinomycetes</taxon>
        <taxon>Micrococcales</taxon>
        <taxon>Dermacoccaceae</taxon>
        <taxon>Allobranchiibius</taxon>
    </lineage>
</organism>
<dbReference type="NCBIfam" id="NF002677">
    <property type="entry name" value="PRK02406.1"/>
    <property type="match status" value="1"/>
</dbReference>
<feature type="domain" description="UmuC" evidence="5">
    <location>
        <begin position="3"/>
        <end position="179"/>
    </location>
</feature>
<dbReference type="SUPFAM" id="SSF56672">
    <property type="entry name" value="DNA/RNA polymerases"/>
    <property type="match status" value="1"/>
</dbReference>
<dbReference type="GO" id="GO:0009432">
    <property type="term" value="P:SOS response"/>
    <property type="evidence" value="ECO:0007669"/>
    <property type="project" value="TreeGrafter"/>
</dbReference>
<sequence length="392" mass="42266">MSILHADLDSFYASVEQRDDPSLRDRPMAVGGGILLAASYEAKACGVRTAMSERAARSLCPDLVVVPPRMSAYTQASRAVFEVFHDITPVVEGISIDEAFLDVGGLRRLVGPPELIARTVRSRVRSEVGLPISVGVAQTKFVAKIASAVSKPDGLLVVPAGGETAFLHPLPIERLWGVGKVTSAKLHARGIATIGQLAAAREDAVVGELGAAAGHHLWALANVRDPRPVMPGRRRRSMGAQRAIGGRPRTGDELDEILMGLVEKVCGRLRDSGRWGATFTLRLRLADFNRITRSRTLPLPSAATQTFLRVGRELLEQVSPLIADRGITLLGITIAGLTTPDRLQPMLPFDAVESGRVDQTLDEIRERFGNTALTRGVHVGRSGGWEMPRLPE</sequence>
<comment type="subcellular location">
    <subcellularLocation>
        <location evidence="4">Cytoplasm</location>
    </subcellularLocation>
</comment>
<dbReference type="GO" id="GO:0006281">
    <property type="term" value="P:DNA repair"/>
    <property type="evidence" value="ECO:0007669"/>
    <property type="project" value="UniProtKB-UniRule"/>
</dbReference>
<keyword evidence="4" id="KW-0515">Mutator protein</keyword>
<feature type="binding site" evidence="4">
    <location>
        <position position="7"/>
    </location>
    <ligand>
        <name>Mg(2+)</name>
        <dbReference type="ChEBI" id="CHEBI:18420"/>
    </ligand>
</feature>
<feature type="binding site" evidence="4">
    <location>
        <position position="97"/>
    </location>
    <ligand>
        <name>Mg(2+)</name>
        <dbReference type="ChEBI" id="CHEBI:18420"/>
    </ligand>
</feature>
<protein>
    <recommendedName>
        <fullName evidence="4">DNA polymerase IV</fullName>
        <shortName evidence="4">Pol IV</shortName>
        <ecNumber evidence="4">2.7.7.7</ecNumber>
    </recommendedName>
</protein>
<evidence type="ECO:0000259" key="5">
    <source>
        <dbReference type="PROSITE" id="PS50173"/>
    </source>
</evidence>
<feature type="active site" evidence="4">
    <location>
        <position position="98"/>
    </location>
</feature>
<dbReference type="CDD" id="cd03586">
    <property type="entry name" value="PolY_Pol_IV_kappa"/>
    <property type="match status" value="1"/>
</dbReference>
<dbReference type="SUPFAM" id="SSF100879">
    <property type="entry name" value="Lesion bypass DNA polymerase (Y-family), little finger domain"/>
    <property type="match status" value="1"/>
</dbReference>
<dbReference type="EC" id="2.7.7.7" evidence="4"/>
<comment type="similarity">
    <text evidence="1 4">Belongs to the DNA polymerase type-Y family.</text>
</comment>
<dbReference type="Gene3D" id="3.40.1170.60">
    <property type="match status" value="1"/>
</dbReference>
<dbReference type="PROSITE" id="PS50173">
    <property type="entry name" value="UMUC"/>
    <property type="match status" value="1"/>
</dbReference>
<comment type="cofactor">
    <cofactor evidence="4">
        <name>Mg(2+)</name>
        <dbReference type="ChEBI" id="CHEBI:18420"/>
    </cofactor>
    <text evidence="4">Binds 2 magnesium ions per subunit.</text>
</comment>
<dbReference type="Pfam" id="PF11798">
    <property type="entry name" value="IMS_HHH"/>
    <property type="match status" value="1"/>
</dbReference>
<dbReference type="PANTHER" id="PTHR11076:SF33">
    <property type="entry name" value="DNA POLYMERASE KAPPA"/>
    <property type="match status" value="1"/>
</dbReference>
<keyword evidence="4" id="KW-0479">Metal-binding</keyword>
<dbReference type="GO" id="GO:0000287">
    <property type="term" value="F:magnesium ion binding"/>
    <property type="evidence" value="ECO:0007669"/>
    <property type="project" value="UniProtKB-UniRule"/>
</dbReference>
<dbReference type="GO" id="GO:0042276">
    <property type="term" value="P:error-prone translesion synthesis"/>
    <property type="evidence" value="ECO:0007669"/>
    <property type="project" value="TreeGrafter"/>
</dbReference>
<dbReference type="RefSeq" id="WP_343048496.1">
    <property type="nucleotide sequence ID" value="NZ_JACCFW010000001.1"/>
</dbReference>
<keyword evidence="4" id="KW-0235">DNA replication</keyword>
<dbReference type="NCBIfam" id="NF003015">
    <property type="entry name" value="PRK03858.1"/>
    <property type="match status" value="1"/>
</dbReference>
<keyword evidence="4" id="KW-0963">Cytoplasm</keyword>
<keyword evidence="7" id="KW-1185">Reference proteome</keyword>
<dbReference type="GO" id="GO:0003684">
    <property type="term" value="F:damaged DNA binding"/>
    <property type="evidence" value="ECO:0007669"/>
    <property type="project" value="InterPro"/>
</dbReference>
<evidence type="ECO:0000256" key="3">
    <source>
        <dbReference type="ARBA" id="ARBA00049244"/>
    </source>
</evidence>
<dbReference type="Gene3D" id="1.10.150.20">
    <property type="entry name" value="5' to 3' exonuclease, C-terminal subdomain"/>
    <property type="match status" value="1"/>
</dbReference>
<dbReference type="GO" id="GO:0006261">
    <property type="term" value="P:DNA-templated DNA replication"/>
    <property type="evidence" value="ECO:0007669"/>
    <property type="project" value="UniProtKB-UniRule"/>
</dbReference>
<dbReference type="InterPro" id="IPR024728">
    <property type="entry name" value="PolY_HhH_motif"/>
</dbReference>
<comment type="caution">
    <text evidence="6">The sequence shown here is derived from an EMBL/GenBank/DDBJ whole genome shotgun (WGS) entry which is preliminary data.</text>
</comment>
<dbReference type="Proteomes" id="UP000571817">
    <property type="component" value="Unassembled WGS sequence"/>
</dbReference>
<evidence type="ECO:0000313" key="7">
    <source>
        <dbReference type="Proteomes" id="UP000571817"/>
    </source>
</evidence>
<comment type="subunit">
    <text evidence="4">Monomer.</text>
</comment>
<name>A0A853DCF4_9MICO</name>
<keyword evidence="4" id="KW-0238">DNA-binding</keyword>
<comment type="catalytic activity">
    <reaction evidence="3 4">
        <text>DNA(n) + a 2'-deoxyribonucleoside 5'-triphosphate = DNA(n+1) + diphosphate</text>
        <dbReference type="Rhea" id="RHEA:22508"/>
        <dbReference type="Rhea" id="RHEA-COMP:17339"/>
        <dbReference type="Rhea" id="RHEA-COMP:17340"/>
        <dbReference type="ChEBI" id="CHEBI:33019"/>
        <dbReference type="ChEBI" id="CHEBI:61560"/>
        <dbReference type="ChEBI" id="CHEBI:173112"/>
        <dbReference type="EC" id="2.7.7.7"/>
    </reaction>
</comment>
<accession>A0A853DCF4</accession>
<dbReference type="AlphaFoldDB" id="A0A853DCF4"/>
<dbReference type="EMBL" id="JACCFW010000001">
    <property type="protein sequence ID" value="NYJ75022.1"/>
    <property type="molecule type" value="Genomic_DNA"/>
</dbReference>
<keyword evidence="4 6" id="KW-0808">Transferase</keyword>
<keyword evidence="4" id="KW-0227">DNA damage</keyword>
<evidence type="ECO:0000256" key="1">
    <source>
        <dbReference type="ARBA" id="ARBA00010945"/>
    </source>
</evidence>
<evidence type="ECO:0000256" key="4">
    <source>
        <dbReference type="HAMAP-Rule" id="MF_01113"/>
    </source>
</evidence>
<dbReference type="InterPro" id="IPR022880">
    <property type="entry name" value="DNApol_IV"/>
</dbReference>
<feature type="site" description="Substrate discrimination" evidence="4">
    <location>
        <position position="12"/>
    </location>
</feature>
<dbReference type="Gene3D" id="3.30.1490.100">
    <property type="entry name" value="DNA polymerase, Y-family, little finger domain"/>
    <property type="match status" value="1"/>
</dbReference>
<dbReference type="Pfam" id="PF00817">
    <property type="entry name" value="IMS"/>
    <property type="match status" value="1"/>
</dbReference>
<keyword evidence="4 6" id="KW-0548">Nucleotidyltransferase</keyword>
<dbReference type="Pfam" id="PF11799">
    <property type="entry name" value="IMS_C"/>
    <property type="match status" value="1"/>
</dbReference>
<reference evidence="6 7" key="1">
    <citation type="submission" date="2020-07" db="EMBL/GenBank/DDBJ databases">
        <title>Sequencing the genomes of 1000 actinobacteria strains.</title>
        <authorList>
            <person name="Klenk H.-P."/>
        </authorList>
    </citation>
    <scope>NUCLEOTIDE SEQUENCE [LARGE SCALE GENOMIC DNA]</scope>
    <source>
        <strain evidence="6 7">DSM 29531</strain>
    </source>
</reference>
<dbReference type="PANTHER" id="PTHR11076">
    <property type="entry name" value="DNA REPAIR POLYMERASE UMUC / TRANSFERASE FAMILY MEMBER"/>
    <property type="match status" value="1"/>
</dbReference>
<dbReference type="HAMAP" id="MF_01113">
    <property type="entry name" value="DNApol_IV"/>
    <property type="match status" value="1"/>
</dbReference>
<evidence type="ECO:0000256" key="2">
    <source>
        <dbReference type="ARBA" id="ARBA00025589"/>
    </source>
</evidence>
<dbReference type="InterPro" id="IPR017961">
    <property type="entry name" value="DNA_pol_Y-fam_little_finger"/>
</dbReference>
<dbReference type="InterPro" id="IPR036775">
    <property type="entry name" value="DNA_pol_Y-fam_lit_finger_sf"/>
</dbReference>
<dbReference type="InterPro" id="IPR001126">
    <property type="entry name" value="UmuC"/>
</dbReference>
<dbReference type="GO" id="GO:0005829">
    <property type="term" value="C:cytosol"/>
    <property type="evidence" value="ECO:0007669"/>
    <property type="project" value="TreeGrafter"/>
</dbReference>
<keyword evidence="4" id="KW-0234">DNA repair</keyword>
<keyword evidence="4" id="KW-0460">Magnesium</keyword>
<comment type="function">
    <text evidence="2 4">Poorly processive, error-prone DNA polymerase involved in untargeted mutagenesis. Copies undamaged DNA at stalled replication forks, which arise in vivo from mismatched or misaligned primer ends. These misaligned primers can be extended by PolIV. Exhibits no 3'-5' exonuclease (proofreading) activity. May be involved in translesional synthesis, in conjunction with the beta clamp from PolIII.</text>
</comment>
<dbReference type="InterPro" id="IPR043128">
    <property type="entry name" value="Rev_trsase/Diguanyl_cyclase"/>
</dbReference>
<gene>
    <name evidence="4" type="primary">dinB</name>
    <name evidence="6" type="ORF">HNR15_001985</name>
</gene>
<dbReference type="Gene3D" id="3.30.70.270">
    <property type="match status" value="1"/>
</dbReference>
<evidence type="ECO:0000313" key="6">
    <source>
        <dbReference type="EMBL" id="NYJ75022.1"/>
    </source>
</evidence>
<dbReference type="InterPro" id="IPR050116">
    <property type="entry name" value="DNA_polymerase-Y"/>
</dbReference>
<keyword evidence="4" id="KW-0239">DNA-directed DNA polymerase</keyword>